<evidence type="ECO:0000313" key="3">
    <source>
        <dbReference type="Proteomes" id="UP001165652"/>
    </source>
</evidence>
<reference evidence="2" key="2">
    <citation type="submission" date="2023-02" db="EMBL/GenBank/DDBJ databases">
        <authorList>
            <person name="Rayyan A."/>
            <person name="Meyer T."/>
            <person name="Kyndt J.A."/>
        </authorList>
    </citation>
    <scope>NUCLEOTIDE SEQUENCE</scope>
    <source>
        <strain evidence="2">DSM 9987</strain>
    </source>
</reference>
<gene>
    <name evidence="2" type="ORF">PQJ73_11470</name>
</gene>
<protein>
    <submittedName>
        <fullName evidence="2">Uncharacterized protein</fullName>
    </submittedName>
</protein>
<accession>A0ABT5J9F7</accession>
<dbReference type="EMBL" id="JAQQLI010000014">
    <property type="protein sequence ID" value="MDC7786301.1"/>
    <property type="molecule type" value="Genomic_DNA"/>
</dbReference>
<evidence type="ECO:0000313" key="2">
    <source>
        <dbReference type="EMBL" id="MDC7786301.1"/>
    </source>
</evidence>
<reference evidence="2" key="1">
    <citation type="journal article" date="2023" name="Microbiol Resour">
        <title>Genome Sequences of Rhodoplanes serenus and Two Thermotolerant Strains, Rhodoplanes tepidamans and 'Rhodoplanes cryptolactis,' Further Refine the Genus.</title>
        <authorList>
            <person name="Rayyan A.A."/>
            <person name="Kyndt J.A."/>
        </authorList>
    </citation>
    <scope>NUCLEOTIDE SEQUENCE</scope>
    <source>
        <strain evidence="2">DSM 9987</strain>
    </source>
</reference>
<comment type="caution">
    <text evidence="2">The sequence shown here is derived from an EMBL/GenBank/DDBJ whole genome shotgun (WGS) entry which is preliminary data.</text>
</comment>
<keyword evidence="1" id="KW-0812">Transmembrane</keyword>
<dbReference type="RefSeq" id="WP_272777141.1">
    <property type="nucleotide sequence ID" value="NZ_JAQQLI010000014.1"/>
</dbReference>
<evidence type="ECO:0000256" key="1">
    <source>
        <dbReference type="SAM" id="Phobius"/>
    </source>
</evidence>
<proteinExistence type="predicted"/>
<dbReference type="Proteomes" id="UP001165652">
    <property type="component" value="Unassembled WGS sequence"/>
</dbReference>
<name>A0ABT5J9F7_RHOTP</name>
<keyword evidence="3" id="KW-1185">Reference proteome</keyword>
<feature type="transmembrane region" description="Helical" evidence="1">
    <location>
        <begin position="26"/>
        <end position="48"/>
    </location>
</feature>
<keyword evidence="1" id="KW-0472">Membrane</keyword>
<keyword evidence="1" id="KW-1133">Transmembrane helix</keyword>
<organism evidence="2 3">
    <name type="scientific">Rhodoplanes tepidamans</name>
    <name type="common">Rhodoplanes cryptolactis</name>
    <dbReference type="NCBI Taxonomy" id="200616"/>
    <lineage>
        <taxon>Bacteria</taxon>
        <taxon>Pseudomonadati</taxon>
        <taxon>Pseudomonadota</taxon>
        <taxon>Alphaproteobacteria</taxon>
        <taxon>Hyphomicrobiales</taxon>
        <taxon>Nitrobacteraceae</taxon>
        <taxon>Rhodoplanes</taxon>
    </lineage>
</organism>
<sequence>MTHHHHDPGHAHPSPRLPPSLLRFSLPARLGIVAAVAAVVWALVLWAIA</sequence>